<accession>A0ABV6YGP2</accession>
<dbReference type="SUPFAM" id="SSF52402">
    <property type="entry name" value="Adenine nucleotide alpha hydrolases-like"/>
    <property type="match status" value="1"/>
</dbReference>
<dbReference type="InterPro" id="IPR006016">
    <property type="entry name" value="UspA"/>
</dbReference>
<evidence type="ECO:0000259" key="2">
    <source>
        <dbReference type="Pfam" id="PF00582"/>
    </source>
</evidence>
<name>A0ABV6YGP2_9HYPH</name>
<keyword evidence="4" id="KW-1185">Reference proteome</keyword>
<dbReference type="PANTHER" id="PTHR46268:SF15">
    <property type="entry name" value="UNIVERSAL STRESS PROTEIN HP_0031"/>
    <property type="match status" value="1"/>
</dbReference>
<protein>
    <submittedName>
        <fullName evidence="3">Universal stress protein</fullName>
    </submittedName>
</protein>
<evidence type="ECO:0000256" key="1">
    <source>
        <dbReference type="ARBA" id="ARBA00008791"/>
    </source>
</evidence>
<dbReference type="PANTHER" id="PTHR46268">
    <property type="entry name" value="STRESS RESPONSE PROTEIN NHAX"/>
    <property type="match status" value="1"/>
</dbReference>
<evidence type="ECO:0000313" key="4">
    <source>
        <dbReference type="Proteomes" id="UP001593940"/>
    </source>
</evidence>
<feature type="domain" description="UspA" evidence="2">
    <location>
        <begin position="154"/>
        <end position="266"/>
    </location>
</feature>
<dbReference type="Pfam" id="PF00582">
    <property type="entry name" value="Usp"/>
    <property type="match status" value="1"/>
</dbReference>
<sequence length="276" mass="29390">MQVQDFVVHLSPRPSGGVDHGGQYAIGLAHSHSSRVTALAQEIIPRPSAINLDVADPAEAVLEEIRHEANRTAEAFAAVATEASVAFETVAERSYAHGIGEVFADYARVRDLAVLGISRPLPPEQRLLAETALLDSGRPLVLVPEQVPVFAQERIVAAWDATPAAVRAIAGAMPFLKAAREVVVVSVLEDKAFRRGESGVEMCRHLARHGVAATFETVARAEREVPTALLDAAQSHGADLLVMGGYAHSTLRGLIFGSATKGVLENPFPLPILMAH</sequence>
<evidence type="ECO:0000313" key="3">
    <source>
        <dbReference type="EMBL" id="MFC1460453.1"/>
    </source>
</evidence>
<comment type="caution">
    <text evidence="3">The sequence shown here is derived from an EMBL/GenBank/DDBJ whole genome shotgun (WGS) entry which is preliminary data.</text>
</comment>
<dbReference type="CDD" id="cd00293">
    <property type="entry name" value="USP-like"/>
    <property type="match status" value="1"/>
</dbReference>
<gene>
    <name evidence="3" type="ORF">ACETIH_27825</name>
</gene>
<dbReference type="Proteomes" id="UP001593940">
    <property type="component" value="Unassembled WGS sequence"/>
</dbReference>
<reference evidence="3 4" key="1">
    <citation type="submission" date="2024-09" db="EMBL/GenBank/DDBJ databases">
        <title>Nodulacao em especies de Leguminosae Basais da Amazonia e Caracterizacao dos Rizobios e Bacterias Associadas aos Nodulos.</title>
        <authorList>
            <person name="Jambeiro I.C.A."/>
            <person name="Lopes I.S."/>
            <person name="Aguiar E.R.G.R."/>
            <person name="Santos A.F.J."/>
            <person name="Dos Santos J.M.F."/>
            <person name="Gross E."/>
        </authorList>
    </citation>
    <scope>NUCLEOTIDE SEQUENCE [LARGE SCALE GENOMIC DNA]</scope>
    <source>
        <strain evidence="3 4">BRUESC1165</strain>
    </source>
</reference>
<comment type="similarity">
    <text evidence="1">Belongs to the universal stress protein A family.</text>
</comment>
<dbReference type="Gene3D" id="3.40.50.12370">
    <property type="match status" value="1"/>
</dbReference>
<proteinExistence type="inferred from homology"/>
<dbReference type="EMBL" id="JBHOMY010000122">
    <property type="protein sequence ID" value="MFC1460453.1"/>
    <property type="molecule type" value="Genomic_DNA"/>
</dbReference>
<dbReference type="RefSeq" id="WP_377031690.1">
    <property type="nucleotide sequence ID" value="NZ_JBHOMY010000122.1"/>
</dbReference>
<organism evidence="3 4">
    <name type="scientific">Microvirga arabica</name>
    <dbReference type="NCBI Taxonomy" id="1128671"/>
    <lineage>
        <taxon>Bacteria</taxon>
        <taxon>Pseudomonadati</taxon>
        <taxon>Pseudomonadota</taxon>
        <taxon>Alphaproteobacteria</taxon>
        <taxon>Hyphomicrobiales</taxon>
        <taxon>Methylobacteriaceae</taxon>
        <taxon>Microvirga</taxon>
    </lineage>
</organism>